<comment type="caution">
    <text evidence="1">The sequence shown here is derived from an EMBL/GenBank/DDBJ whole genome shotgun (WGS) entry which is preliminary data.</text>
</comment>
<dbReference type="Proteomes" id="UP001146469">
    <property type="component" value="Unassembled WGS sequence"/>
</dbReference>
<keyword evidence="2" id="KW-1185">Reference proteome</keyword>
<dbReference type="EMBL" id="JAKMUT010000001">
    <property type="protein sequence ID" value="MCZ9288661.1"/>
    <property type="molecule type" value="Genomic_DNA"/>
</dbReference>
<dbReference type="AlphaFoldDB" id="A0A9X3LJ69"/>
<gene>
    <name evidence="1" type="ORF">L8V00_00325</name>
</gene>
<sequence>MNTVEGAIVLSAITLVAGGSAAGLVTMSQAASAQSLARTVARVEARGGDGVALARQIDATAEVATSREGGAESPLVRVKVTKDGALFDVHGEAVTLVEPDGE</sequence>
<evidence type="ECO:0000313" key="1">
    <source>
        <dbReference type="EMBL" id="MCZ9288661.1"/>
    </source>
</evidence>
<name>A0A9X3LJ69_9CORY</name>
<evidence type="ECO:0000313" key="2">
    <source>
        <dbReference type="Proteomes" id="UP001146469"/>
    </source>
</evidence>
<dbReference type="RefSeq" id="WP_035002898.1">
    <property type="nucleotide sequence ID" value="NZ_JAKMUT010000001.1"/>
</dbReference>
<organism evidence="1 2">
    <name type="scientific">Corynebacterium evansiae</name>
    <dbReference type="NCBI Taxonomy" id="2913499"/>
    <lineage>
        <taxon>Bacteria</taxon>
        <taxon>Bacillati</taxon>
        <taxon>Actinomycetota</taxon>
        <taxon>Actinomycetes</taxon>
        <taxon>Mycobacteriales</taxon>
        <taxon>Corynebacteriaceae</taxon>
        <taxon>Corynebacterium</taxon>
    </lineage>
</organism>
<proteinExistence type="predicted"/>
<protein>
    <submittedName>
        <fullName evidence="1">Alkaline shock response membrane anchor protein AmaP</fullName>
    </submittedName>
</protein>
<accession>A0A9X3LJ69</accession>
<reference evidence="1" key="1">
    <citation type="submission" date="2022-02" db="EMBL/GenBank/DDBJ databases">
        <title>Corynebacterium sp. from urogenital microbiome.</title>
        <authorList>
            <person name="Cappelli E.A."/>
            <person name="Ribeiro T.G."/>
            <person name="Peixe L."/>
        </authorList>
    </citation>
    <scope>NUCLEOTIDE SEQUENCE</scope>
    <source>
        <strain evidence="1">C8Ua_174</strain>
    </source>
</reference>